<comment type="caution">
    <text evidence="2">The sequence shown here is derived from an EMBL/GenBank/DDBJ whole genome shotgun (WGS) entry which is preliminary data.</text>
</comment>
<dbReference type="RefSeq" id="WP_071367368.1">
    <property type="nucleotide sequence ID" value="NZ_MLYP01000045.1"/>
</dbReference>
<keyword evidence="3" id="KW-1185">Reference proteome</keyword>
<protein>
    <submittedName>
        <fullName evidence="2">IS982 family transposase</fullName>
    </submittedName>
</protein>
<organism evidence="2 3">
    <name type="scientific">Streptomyces colonosanans</name>
    <dbReference type="NCBI Taxonomy" id="1428652"/>
    <lineage>
        <taxon>Bacteria</taxon>
        <taxon>Bacillati</taxon>
        <taxon>Actinomycetota</taxon>
        <taxon>Actinomycetes</taxon>
        <taxon>Kitasatosporales</taxon>
        <taxon>Streptomycetaceae</taxon>
        <taxon>Streptomyces</taxon>
    </lineage>
</organism>
<dbReference type="AlphaFoldDB" id="A0A1S2PA03"/>
<dbReference type="Pfam" id="PF13612">
    <property type="entry name" value="DDE_Tnp_1_3"/>
    <property type="match status" value="1"/>
</dbReference>
<dbReference type="NCBIfam" id="NF033520">
    <property type="entry name" value="transpos_IS982"/>
    <property type="match status" value="1"/>
</dbReference>
<feature type="domain" description="Transposase DDE" evidence="1">
    <location>
        <begin position="106"/>
        <end position="255"/>
    </location>
</feature>
<name>A0A1S2PA03_9ACTN</name>
<dbReference type="STRING" id="1428652.BIV24_18095"/>
<evidence type="ECO:0000313" key="2">
    <source>
        <dbReference type="EMBL" id="OIJ90456.1"/>
    </source>
</evidence>
<dbReference type="Proteomes" id="UP000179935">
    <property type="component" value="Unassembled WGS sequence"/>
</dbReference>
<proteinExistence type="predicted"/>
<evidence type="ECO:0000259" key="1">
    <source>
        <dbReference type="Pfam" id="PF13612"/>
    </source>
</evidence>
<dbReference type="OrthoDB" id="4962032at2"/>
<dbReference type="InterPro" id="IPR025668">
    <property type="entry name" value="Tnp_DDE_dom"/>
</dbReference>
<evidence type="ECO:0000313" key="3">
    <source>
        <dbReference type="Proteomes" id="UP000179935"/>
    </source>
</evidence>
<reference evidence="2 3" key="1">
    <citation type="submission" date="2016-10" db="EMBL/GenBank/DDBJ databases">
        <title>Genome sequence of Streptomyces sp. MUSC 93.</title>
        <authorList>
            <person name="Lee L.-H."/>
            <person name="Ser H.-L."/>
            <person name="Law J.W.-F."/>
        </authorList>
    </citation>
    <scope>NUCLEOTIDE SEQUENCE [LARGE SCALE GENOMIC DNA]</scope>
    <source>
        <strain evidence="2 3">MUSC 93</strain>
    </source>
</reference>
<gene>
    <name evidence="2" type="ORF">BIV24_18095</name>
</gene>
<dbReference type="EMBL" id="MLYP01000045">
    <property type="protein sequence ID" value="OIJ90456.1"/>
    <property type="molecule type" value="Genomic_DNA"/>
</dbReference>
<accession>A0A1S2PA03</accession>
<sequence>MTTNLTTLVTALYVKIDDDWAGIARLPGRPPKLSHSELLCLAVMQALLGFHSEAHWLRHVRAHYRGMFPYIPQDAGYNKRLRAALPQVKRLIRVLAKDTDFWHDTVWICDSTPVPCGTSRPTVKRSEVAGWANYGYCASHSRFYWGLRLFLACTPSGMPILWALASPKIDEREVLAAMMEVDAQLVRDRPGLLLITDKGFASKAFERSLSEQGVTLLRPSTKREATRPGEPMLKKVRQLIESVNDTLKGQLDLEQHGGRTCEGVAVRVAQRVLALTAAIWHNFQTGQAVSRSLTAYDH</sequence>